<proteinExistence type="predicted"/>
<name>A0A9D4TYP3_CHLVU</name>
<reference evidence="4" key="1">
    <citation type="journal article" date="2019" name="Plant J.">
        <title>Chlorella vulgaris genome assembly and annotation reveals the molecular basis for metabolic acclimation to high light conditions.</title>
        <authorList>
            <person name="Cecchin M."/>
            <person name="Marcolungo L."/>
            <person name="Rossato M."/>
            <person name="Girolomoni L."/>
            <person name="Cosentino E."/>
            <person name="Cuine S."/>
            <person name="Li-Beisson Y."/>
            <person name="Delledonne M."/>
            <person name="Ballottari M."/>
        </authorList>
    </citation>
    <scope>NUCLEOTIDE SEQUENCE</scope>
    <source>
        <strain evidence="4">211/11P</strain>
    </source>
</reference>
<dbReference type="SUPFAM" id="SSF117281">
    <property type="entry name" value="Kelch motif"/>
    <property type="match status" value="2"/>
</dbReference>
<dbReference type="Pfam" id="PF24681">
    <property type="entry name" value="Kelch_KLHDC2_KLHL20_DRC7"/>
    <property type="match status" value="1"/>
</dbReference>
<dbReference type="AlphaFoldDB" id="A0A9D4TYP3"/>
<evidence type="ECO:0000256" key="2">
    <source>
        <dbReference type="ARBA" id="ARBA00022737"/>
    </source>
</evidence>
<dbReference type="PANTHER" id="PTHR46093">
    <property type="entry name" value="ACYL-COA-BINDING DOMAIN-CONTAINING PROTEIN 5"/>
    <property type="match status" value="1"/>
</dbReference>
<organism evidence="4 5">
    <name type="scientific">Chlorella vulgaris</name>
    <name type="common">Green alga</name>
    <dbReference type="NCBI Taxonomy" id="3077"/>
    <lineage>
        <taxon>Eukaryota</taxon>
        <taxon>Viridiplantae</taxon>
        <taxon>Chlorophyta</taxon>
        <taxon>core chlorophytes</taxon>
        <taxon>Trebouxiophyceae</taxon>
        <taxon>Chlorellales</taxon>
        <taxon>Chlorellaceae</taxon>
        <taxon>Chlorella clade</taxon>
        <taxon>Chlorella</taxon>
    </lineage>
</organism>
<sequence length="397" mass="41018">MGTWQQVQTDANSEGPAGRGGAACVAIGGRRLLLFGGANRTPFSFNDWWLLELTGDCSGGHWTKISPVVKLTKKRKLLPRSGASLTYIPAGNGFGRVYIFGGQDPVAGAIFADLLCLDTSSWELTDVALAPEDALLPELSKQQQRHQEQDPPAQQLQRPPARHSHVAGAYEQSGILVFGGAGLRGPLSDVWLFQEATATWRCLSGALPADECPEGREMAAGTMISEAGLLVHGGRGADGALLHDIAIFDGRAARWVLIQATKFPRCAHTACNAAAAPLPAPGGAAGAGGDAQAAAAANGAAAAHGGAAGGSPASNMLLYGGFDGTAVVGDVLQLTFLRSCRDELLAELRPVTGTGSEVPPPRFAHASAVLPGPQATEVVVLGGVNETQDLSDAWRLV</sequence>
<keyword evidence="5" id="KW-1185">Reference proteome</keyword>
<evidence type="ECO:0000313" key="5">
    <source>
        <dbReference type="Proteomes" id="UP001055712"/>
    </source>
</evidence>
<reference evidence="4" key="2">
    <citation type="submission" date="2020-11" db="EMBL/GenBank/DDBJ databases">
        <authorList>
            <person name="Cecchin M."/>
            <person name="Marcolungo L."/>
            <person name="Rossato M."/>
            <person name="Girolomoni L."/>
            <person name="Cosentino E."/>
            <person name="Cuine S."/>
            <person name="Li-Beisson Y."/>
            <person name="Delledonne M."/>
            <person name="Ballottari M."/>
        </authorList>
    </citation>
    <scope>NUCLEOTIDE SEQUENCE</scope>
    <source>
        <strain evidence="4">211/11P</strain>
        <tissue evidence="4">Whole cell</tissue>
    </source>
</reference>
<dbReference type="PANTHER" id="PTHR46093:SF18">
    <property type="entry name" value="FIBRONECTIN TYPE-III DOMAIN-CONTAINING PROTEIN"/>
    <property type="match status" value="1"/>
</dbReference>
<keyword evidence="2" id="KW-0677">Repeat</keyword>
<evidence type="ECO:0000313" key="4">
    <source>
        <dbReference type="EMBL" id="KAI3438162.1"/>
    </source>
</evidence>
<comment type="caution">
    <text evidence="4">The sequence shown here is derived from an EMBL/GenBank/DDBJ whole genome shotgun (WGS) entry which is preliminary data.</text>
</comment>
<evidence type="ECO:0000256" key="1">
    <source>
        <dbReference type="ARBA" id="ARBA00022441"/>
    </source>
</evidence>
<keyword evidence="1" id="KW-0880">Kelch repeat</keyword>
<dbReference type="OrthoDB" id="10251809at2759"/>
<protein>
    <submittedName>
        <fullName evidence="4">Uncharacterized protein</fullName>
    </submittedName>
</protein>
<dbReference type="Gene3D" id="2.120.10.80">
    <property type="entry name" value="Kelch-type beta propeller"/>
    <property type="match status" value="3"/>
</dbReference>
<dbReference type="EMBL" id="SIDB01000001">
    <property type="protein sequence ID" value="KAI3438162.1"/>
    <property type="molecule type" value="Genomic_DNA"/>
</dbReference>
<evidence type="ECO:0000256" key="3">
    <source>
        <dbReference type="SAM" id="MobiDB-lite"/>
    </source>
</evidence>
<dbReference type="InterPro" id="IPR015915">
    <property type="entry name" value="Kelch-typ_b-propeller"/>
</dbReference>
<dbReference type="Proteomes" id="UP001055712">
    <property type="component" value="Unassembled WGS sequence"/>
</dbReference>
<accession>A0A9D4TYP3</accession>
<feature type="compositionally biased region" description="Low complexity" evidence="3">
    <location>
        <begin position="150"/>
        <end position="159"/>
    </location>
</feature>
<feature type="region of interest" description="Disordered" evidence="3">
    <location>
        <begin position="140"/>
        <end position="164"/>
    </location>
</feature>
<gene>
    <name evidence="4" type="ORF">D9Q98_000599</name>
</gene>